<evidence type="ECO:0000256" key="7">
    <source>
        <dbReference type="ARBA" id="ARBA00022777"/>
    </source>
</evidence>
<reference evidence="14 15" key="1">
    <citation type="journal article" date="2018" name="ISME J.">
        <title>Endosymbiont genomes yield clues of tubeworm success.</title>
        <authorList>
            <person name="Li Y."/>
            <person name="Liles M.R."/>
            <person name="Halanych K.M."/>
        </authorList>
    </citation>
    <scope>NUCLEOTIDE SEQUENCE [LARGE SCALE GENOMIC DNA]</scope>
    <source>
        <strain evidence="14">A1462</strain>
    </source>
</reference>
<dbReference type="InterPro" id="IPR005467">
    <property type="entry name" value="His_kinase_dom"/>
</dbReference>
<protein>
    <recommendedName>
        <fullName evidence="3">histidine kinase</fullName>
        <ecNumber evidence="3">2.7.13.3</ecNumber>
    </recommendedName>
</protein>
<feature type="transmembrane region" description="Helical" evidence="11">
    <location>
        <begin position="156"/>
        <end position="174"/>
    </location>
</feature>
<evidence type="ECO:0000256" key="3">
    <source>
        <dbReference type="ARBA" id="ARBA00012438"/>
    </source>
</evidence>
<dbReference type="InterPro" id="IPR003660">
    <property type="entry name" value="HAMP_dom"/>
</dbReference>
<dbReference type="Pfam" id="PF02518">
    <property type="entry name" value="HATPase_c"/>
    <property type="match status" value="1"/>
</dbReference>
<dbReference type="PROSITE" id="PS50885">
    <property type="entry name" value="HAMP"/>
    <property type="match status" value="1"/>
</dbReference>
<proteinExistence type="predicted"/>
<organism evidence="14 15">
    <name type="scientific">endosymbiont of Escarpia spicata</name>
    <dbReference type="NCBI Taxonomy" id="2200908"/>
    <lineage>
        <taxon>Bacteria</taxon>
        <taxon>Pseudomonadati</taxon>
        <taxon>Pseudomonadota</taxon>
        <taxon>Gammaproteobacteria</taxon>
        <taxon>sulfur-oxidizing symbionts</taxon>
    </lineage>
</organism>
<keyword evidence="4" id="KW-0597">Phosphoprotein</keyword>
<dbReference type="InterPro" id="IPR036097">
    <property type="entry name" value="HisK_dim/P_sf"/>
</dbReference>
<evidence type="ECO:0000256" key="4">
    <source>
        <dbReference type="ARBA" id="ARBA00022553"/>
    </source>
</evidence>
<evidence type="ECO:0000313" key="15">
    <source>
        <dbReference type="Proteomes" id="UP000254771"/>
    </source>
</evidence>
<sequence>MNSLERRLQIGLGLSLVLLIGVLWVVGNQSVRGLTEDFVASRLEHDAESLLAALMLDSDRTKLRWRRLNQVYSQPLSGHYYIVRLGEGDVFTSRSLWDHFLDIPTLSPGDAERLYKEGPAGQKLLILVKGFHKSGIDITLAVAEDMSPIQARRDRFKLGFALLAFVGLLLLLLVQRLVVRRSFHSLEAVREDVRSLEQGKTVKLSEDVPLEILPLVQEFNHLLSLLTQRMERSRNAVGNLAHALKGPLNLLTRYFDVSEGREQTPQNDQAWAQIERIRSLMERELKRARLAGKGVSGQHFNPHLELADLAKTLQLIHQDRALDIQLQADDDIPVFGDREDMFELLGNLLDNACKWAESRVVCRMTLDGGVRMVIEDDGPGLTEQELAGLTRRGVRLDETVEGHGLGVSIVRDIVKLYEGTILFRRSPELGGVRVEVVLPLETS</sequence>
<evidence type="ECO:0000259" key="13">
    <source>
        <dbReference type="PROSITE" id="PS50885"/>
    </source>
</evidence>
<name>A0A370DP53_9GAMM</name>
<feature type="domain" description="Histidine kinase" evidence="12">
    <location>
        <begin position="239"/>
        <end position="442"/>
    </location>
</feature>
<dbReference type="Gene3D" id="3.30.565.10">
    <property type="entry name" value="Histidine kinase-like ATPase, C-terminal domain"/>
    <property type="match status" value="1"/>
</dbReference>
<dbReference type="InterPro" id="IPR036890">
    <property type="entry name" value="HATPase_C_sf"/>
</dbReference>
<keyword evidence="14" id="KW-0067">ATP-binding</keyword>
<dbReference type="EMBL" id="QFXE01000008">
    <property type="protein sequence ID" value="RDH86697.1"/>
    <property type="molecule type" value="Genomic_DNA"/>
</dbReference>
<dbReference type="GO" id="GO:0000155">
    <property type="term" value="F:phosphorelay sensor kinase activity"/>
    <property type="evidence" value="ECO:0007669"/>
    <property type="project" value="InterPro"/>
</dbReference>
<keyword evidence="14" id="KW-0547">Nucleotide-binding</keyword>
<dbReference type="InterPro" id="IPR003594">
    <property type="entry name" value="HATPase_dom"/>
</dbReference>
<keyword evidence="15" id="KW-1185">Reference proteome</keyword>
<keyword evidence="9" id="KW-0902">Two-component regulatory system</keyword>
<keyword evidence="6 11" id="KW-0812">Transmembrane</keyword>
<evidence type="ECO:0000259" key="12">
    <source>
        <dbReference type="PROSITE" id="PS50109"/>
    </source>
</evidence>
<dbReference type="InterPro" id="IPR050428">
    <property type="entry name" value="TCS_sensor_his_kinase"/>
</dbReference>
<dbReference type="SUPFAM" id="SSF47384">
    <property type="entry name" value="Homodimeric domain of signal transducing histidine kinase"/>
    <property type="match status" value="1"/>
</dbReference>
<evidence type="ECO:0000256" key="6">
    <source>
        <dbReference type="ARBA" id="ARBA00022692"/>
    </source>
</evidence>
<dbReference type="PRINTS" id="PR00344">
    <property type="entry name" value="BCTRLSENSOR"/>
</dbReference>
<accession>A0A370DP53</accession>
<keyword evidence="8 11" id="KW-1133">Transmembrane helix</keyword>
<evidence type="ECO:0000313" key="14">
    <source>
        <dbReference type="EMBL" id="RDH86697.1"/>
    </source>
</evidence>
<dbReference type="SUPFAM" id="SSF55874">
    <property type="entry name" value="ATPase domain of HSP90 chaperone/DNA topoisomerase II/histidine kinase"/>
    <property type="match status" value="1"/>
</dbReference>
<dbReference type="InterPro" id="IPR004358">
    <property type="entry name" value="Sig_transdc_His_kin-like_C"/>
</dbReference>
<keyword evidence="10 11" id="KW-0472">Membrane</keyword>
<gene>
    <name evidence="14" type="ORF">DIZ78_07280</name>
</gene>
<dbReference type="AlphaFoldDB" id="A0A370DP53"/>
<dbReference type="GO" id="GO:0005524">
    <property type="term" value="F:ATP binding"/>
    <property type="evidence" value="ECO:0007669"/>
    <property type="project" value="UniProtKB-KW"/>
</dbReference>
<dbReference type="EC" id="2.7.13.3" evidence="3"/>
<comment type="caution">
    <text evidence="14">The sequence shown here is derived from an EMBL/GenBank/DDBJ whole genome shotgun (WGS) entry which is preliminary data.</text>
</comment>
<evidence type="ECO:0000256" key="8">
    <source>
        <dbReference type="ARBA" id="ARBA00022989"/>
    </source>
</evidence>
<evidence type="ECO:0000256" key="1">
    <source>
        <dbReference type="ARBA" id="ARBA00000085"/>
    </source>
</evidence>
<keyword evidence="7" id="KW-0418">Kinase</keyword>
<comment type="catalytic activity">
    <reaction evidence="1">
        <text>ATP + protein L-histidine = ADP + protein N-phospho-L-histidine.</text>
        <dbReference type="EC" id="2.7.13.3"/>
    </reaction>
</comment>
<dbReference type="Proteomes" id="UP000254771">
    <property type="component" value="Unassembled WGS sequence"/>
</dbReference>
<evidence type="ECO:0000256" key="2">
    <source>
        <dbReference type="ARBA" id="ARBA00004370"/>
    </source>
</evidence>
<dbReference type="SMART" id="SM00387">
    <property type="entry name" value="HATPase_c"/>
    <property type="match status" value="1"/>
</dbReference>
<feature type="domain" description="HAMP" evidence="13">
    <location>
        <begin position="180"/>
        <end position="231"/>
    </location>
</feature>
<dbReference type="PROSITE" id="PS50109">
    <property type="entry name" value="HIS_KIN"/>
    <property type="match status" value="1"/>
</dbReference>
<keyword evidence="5" id="KW-0808">Transferase</keyword>
<dbReference type="PANTHER" id="PTHR45436">
    <property type="entry name" value="SENSOR HISTIDINE KINASE YKOH"/>
    <property type="match status" value="1"/>
</dbReference>
<evidence type="ECO:0000256" key="9">
    <source>
        <dbReference type="ARBA" id="ARBA00023012"/>
    </source>
</evidence>
<evidence type="ECO:0000256" key="11">
    <source>
        <dbReference type="SAM" id="Phobius"/>
    </source>
</evidence>
<dbReference type="PANTHER" id="PTHR45436:SF5">
    <property type="entry name" value="SENSOR HISTIDINE KINASE TRCS"/>
    <property type="match status" value="1"/>
</dbReference>
<comment type="subcellular location">
    <subcellularLocation>
        <location evidence="2">Membrane</location>
    </subcellularLocation>
</comment>
<evidence type="ECO:0000256" key="10">
    <source>
        <dbReference type="ARBA" id="ARBA00023136"/>
    </source>
</evidence>
<feature type="transmembrane region" description="Helical" evidence="11">
    <location>
        <begin position="6"/>
        <end position="26"/>
    </location>
</feature>
<evidence type="ECO:0000256" key="5">
    <source>
        <dbReference type="ARBA" id="ARBA00022679"/>
    </source>
</evidence>
<dbReference type="GO" id="GO:0005886">
    <property type="term" value="C:plasma membrane"/>
    <property type="evidence" value="ECO:0007669"/>
    <property type="project" value="TreeGrafter"/>
</dbReference>